<dbReference type="GO" id="GO:0015095">
    <property type="term" value="F:magnesium ion transmembrane transporter activity"/>
    <property type="evidence" value="ECO:0007669"/>
    <property type="project" value="UniProtKB-UniRule"/>
</dbReference>
<keyword evidence="6 9" id="KW-1133">Transmembrane helix</keyword>
<dbReference type="InterPro" id="IPR006669">
    <property type="entry name" value="MgtE_transporter"/>
</dbReference>
<dbReference type="NCBIfam" id="TIGR00400">
    <property type="entry name" value="mgtE"/>
    <property type="match status" value="1"/>
</dbReference>
<dbReference type="InterPro" id="IPR038076">
    <property type="entry name" value="MgtE_N_sf"/>
</dbReference>
<dbReference type="InterPro" id="IPR006667">
    <property type="entry name" value="SLC41_membr_dom"/>
</dbReference>
<gene>
    <name evidence="11" type="ORF">ADINL_2885</name>
</gene>
<dbReference type="InterPro" id="IPR000644">
    <property type="entry name" value="CBS_dom"/>
</dbReference>
<evidence type="ECO:0000256" key="6">
    <source>
        <dbReference type="ARBA" id="ARBA00022989"/>
    </source>
</evidence>
<evidence type="ECO:0000313" key="12">
    <source>
        <dbReference type="Proteomes" id="UP000027318"/>
    </source>
</evidence>
<name>A0A063XZS1_9GAMM</name>
<keyword evidence="8" id="KW-0129">CBS domain</keyword>
<dbReference type="Gene3D" id="3.10.580.10">
    <property type="entry name" value="CBS-domain"/>
    <property type="match status" value="1"/>
</dbReference>
<organism evidence="11 12">
    <name type="scientific">Nitrincola lacisaponensis</name>
    <dbReference type="NCBI Taxonomy" id="267850"/>
    <lineage>
        <taxon>Bacteria</taxon>
        <taxon>Pseudomonadati</taxon>
        <taxon>Pseudomonadota</taxon>
        <taxon>Gammaproteobacteria</taxon>
        <taxon>Oceanospirillales</taxon>
        <taxon>Oceanospirillaceae</taxon>
        <taxon>Nitrincola</taxon>
    </lineage>
</organism>
<evidence type="ECO:0000256" key="4">
    <source>
        <dbReference type="ARBA" id="ARBA00022692"/>
    </source>
</evidence>
<feature type="transmembrane region" description="Helical" evidence="9">
    <location>
        <begin position="358"/>
        <end position="378"/>
    </location>
</feature>
<feature type="transmembrane region" description="Helical" evidence="9">
    <location>
        <begin position="384"/>
        <end position="410"/>
    </location>
</feature>
<dbReference type="EMBL" id="JMSZ01000042">
    <property type="protein sequence ID" value="KDE38430.1"/>
    <property type="molecule type" value="Genomic_DNA"/>
</dbReference>
<keyword evidence="5 9" id="KW-0460">Magnesium</keyword>
<dbReference type="Gene3D" id="1.25.60.10">
    <property type="entry name" value="MgtE N-terminal domain-like"/>
    <property type="match status" value="1"/>
</dbReference>
<dbReference type="Pfam" id="PF01769">
    <property type="entry name" value="MgtE"/>
    <property type="match status" value="1"/>
</dbReference>
<evidence type="ECO:0000259" key="10">
    <source>
        <dbReference type="PROSITE" id="PS51371"/>
    </source>
</evidence>
<dbReference type="Gene3D" id="1.10.357.20">
    <property type="entry name" value="SLC41 divalent cation transporters, integral membrane domain"/>
    <property type="match status" value="1"/>
</dbReference>
<comment type="subunit">
    <text evidence="9">Homodimer.</text>
</comment>
<keyword evidence="9" id="KW-0479">Metal-binding</keyword>
<dbReference type="AlphaFoldDB" id="A0A063XZS1"/>
<dbReference type="PROSITE" id="PS51371">
    <property type="entry name" value="CBS"/>
    <property type="match status" value="2"/>
</dbReference>
<dbReference type="CDD" id="cd04606">
    <property type="entry name" value="CBS_pair_Mg_transporter"/>
    <property type="match status" value="1"/>
</dbReference>
<feature type="domain" description="CBS" evidence="10">
    <location>
        <begin position="136"/>
        <end position="199"/>
    </location>
</feature>
<reference evidence="11 12" key="1">
    <citation type="journal article" date="2005" name="Int. J. Syst. Evol. Microbiol.">
        <title>Nitrincola lacisaponensis gen. nov., sp. nov., a novel alkaliphilic bacterium isolated from an alkaline, saline lake.</title>
        <authorList>
            <person name="Dimitriu P.A."/>
            <person name="Shukla S.K."/>
            <person name="Conradt J."/>
            <person name="Marquez M.C."/>
            <person name="Ventosa A."/>
            <person name="Maglia A."/>
            <person name="Peyton B.M."/>
            <person name="Pinkart H.C."/>
            <person name="Mormile M.R."/>
        </authorList>
    </citation>
    <scope>NUCLEOTIDE SEQUENCE [LARGE SCALE GENOMIC DNA]</scope>
    <source>
        <strain evidence="11 12">4CA</strain>
    </source>
</reference>
<keyword evidence="4 9" id="KW-0812">Transmembrane</keyword>
<feature type="transmembrane region" description="Helical" evidence="9">
    <location>
        <begin position="284"/>
        <end position="304"/>
    </location>
</feature>
<feature type="transmembrane region" description="Helical" evidence="9">
    <location>
        <begin position="310"/>
        <end position="328"/>
    </location>
</feature>
<proteinExistence type="inferred from homology"/>
<sequence length="447" mass="48834">MNYAELSESLRDAMEKQDTVAIESLVVEFQPADLAEFLHEEEVDVSLKILAHLDIEERAEVFGYLPLNTQFDVSEEMTAEGLAQLLNCMESDERADLFNLMDEDRQTAVLKLMAQEEREDLRRMASYEDGTVGAIMTSNYASVPVTDTVLQALDKVRKTAPDAETIYQIYVLDKLHRLVGTVSLRELIVSRPTALVSDLMVSELITMSPDQEQEDASRLISRYDLLALPVIDNQQRLVGIVTYDDAMDVAEAEATEDILKGGSISGLEGSIKDASKFMLYRKRIFWLLLLVFANIFTAAGIAIYEDTISKYAVLVFFMPLLIGSAGNAGSQASTLMVRALGTGDVELSDWARLFGREILIALALGLTMAFAVAFIGHYRGGQDIAMIVALSMVAVVMMGSLLGLSLPFVLKRVGFDPATASAPLVATIADAAGILVYFGIATAILGL</sequence>
<evidence type="ECO:0000256" key="9">
    <source>
        <dbReference type="RuleBase" id="RU362011"/>
    </source>
</evidence>
<dbReference type="PANTHER" id="PTHR41394:SF8">
    <property type="entry name" value="MAGNESIUM TRANSPORTER MGTE"/>
    <property type="match status" value="1"/>
</dbReference>
<evidence type="ECO:0000256" key="8">
    <source>
        <dbReference type="PROSITE-ProRule" id="PRU00703"/>
    </source>
</evidence>
<evidence type="ECO:0000256" key="1">
    <source>
        <dbReference type="ARBA" id="ARBA00004141"/>
    </source>
</evidence>
<dbReference type="InterPro" id="IPR046342">
    <property type="entry name" value="CBS_dom_sf"/>
</dbReference>
<keyword evidence="12" id="KW-1185">Reference proteome</keyword>
<evidence type="ECO:0000256" key="3">
    <source>
        <dbReference type="ARBA" id="ARBA00022448"/>
    </source>
</evidence>
<dbReference type="Pfam" id="PF03448">
    <property type="entry name" value="MgtE_N"/>
    <property type="match status" value="1"/>
</dbReference>
<comment type="caution">
    <text evidence="11">The sequence shown here is derived from an EMBL/GenBank/DDBJ whole genome shotgun (WGS) entry which is preliminary data.</text>
</comment>
<keyword evidence="9" id="KW-1003">Cell membrane</keyword>
<dbReference type="SUPFAM" id="SSF158791">
    <property type="entry name" value="MgtE N-terminal domain-like"/>
    <property type="match status" value="1"/>
</dbReference>
<dbReference type="InterPro" id="IPR006668">
    <property type="entry name" value="Mg_transptr_MgtE_intracell_dom"/>
</dbReference>
<protein>
    <recommendedName>
        <fullName evidence="9">Magnesium transporter MgtE</fullName>
    </recommendedName>
</protein>
<evidence type="ECO:0000256" key="2">
    <source>
        <dbReference type="ARBA" id="ARBA00009749"/>
    </source>
</evidence>
<dbReference type="PANTHER" id="PTHR41394">
    <property type="entry name" value="MAGNESIUM TRANSPORTER MGTE"/>
    <property type="match status" value="1"/>
</dbReference>
<dbReference type="SUPFAM" id="SSF161093">
    <property type="entry name" value="MgtE membrane domain-like"/>
    <property type="match status" value="1"/>
</dbReference>
<accession>A0A063XZS1</accession>
<keyword evidence="7 9" id="KW-0472">Membrane</keyword>
<keyword evidence="3 9" id="KW-0813">Transport</keyword>
<comment type="function">
    <text evidence="9">Acts as a magnesium transporter.</text>
</comment>
<comment type="similarity">
    <text evidence="2 9">Belongs to the SLC41A transporter family.</text>
</comment>
<dbReference type="SUPFAM" id="SSF54631">
    <property type="entry name" value="CBS-domain pair"/>
    <property type="match status" value="1"/>
</dbReference>
<feature type="transmembrane region" description="Helical" evidence="9">
    <location>
        <begin position="422"/>
        <end position="445"/>
    </location>
</feature>
<dbReference type="PATRIC" id="fig|267850.7.peg.2836"/>
<dbReference type="Proteomes" id="UP000027318">
    <property type="component" value="Unassembled WGS sequence"/>
</dbReference>
<evidence type="ECO:0000256" key="7">
    <source>
        <dbReference type="ARBA" id="ARBA00023136"/>
    </source>
</evidence>
<dbReference type="GO" id="GO:0005886">
    <property type="term" value="C:plasma membrane"/>
    <property type="evidence" value="ECO:0007669"/>
    <property type="project" value="UniProtKB-SubCell"/>
</dbReference>
<dbReference type="SMART" id="SM00924">
    <property type="entry name" value="MgtE_N"/>
    <property type="match status" value="1"/>
</dbReference>
<dbReference type="SMART" id="SM00116">
    <property type="entry name" value="CBS"/>
    <property type="match status" value="2"/>
</dbReference>
<dbReference type="OrthoDB" id="9790355at2"/>
<evidence type="ECO:0000313" key="11">
    <source>
        <dbReference type="EMBL" id="KDE38430.1"/>
    </source>
</evidence>
<comment type="subcellular location">
    <subcellularLocation>
        <location evidence="9">Cell membrane</location>
        <topology evidence="9">Multi-pass membrane protein</topology>
    </subcellularLocation>
    <subcellularLocation>
        <location evidence="1">Membrane</location>
        <topology evidence="1">Multi-pass membrane protein</topology>
    </subcellularLocation>
</comment>
<dbReference type="RefSeq" id="WP_036549616.1">
    <property type="nucleotide sequence ID" value="NZ_JBKBNO010000006.1"/>
</dbReference>
<evidence type="ECO:0000256" key="5">
    <source>
        <dbReference type="ARBA" id="ARBA00022842"/>
    </source>
</evidence>
<dbReference type="GO" id="GO:0046872">
    <property type="term" value="F:metal ion binding"/>
    <property type="evidence" value="ECO:0007669"/>
    <property type="project" value="UniProtKB-KW"/>
</dbReference>
<dbReference type="InterPro" id="IPR036739">
    <property type="entry name" value="SLC41_membr_dom_sf"/>
</dbReference>
<dbReference type="Pfam" id="PF00571">
    <property type="entry name" value="CBS"/>
    <property type="match status" value="2"/>
</dbReference>
<dbReference type="STRING" id="267850.ADINL_2885"/>
<feature type="domain" description="CBS" evidence="10">
    <location>
        <begin position="200"/>
        <end position="256"/>
    </location>
</feature>